<accession>A0AB33UE92</accession>
<proteinExistence type="predicted"/>
<feature type="domain" description="Gp58-like" evidence="3">
    <location>
        <begin position="1044"/>
        <end position="1307"/>
    </location>
</feature>
<dbReference type="Pfam" id="PF06605">
    <property type="entry name" value="Prophage_tail"/>
    <property type="match status" value="1"/>
</dbReference>
<comment type="caution">
    <text evidence="4">The sequence shown here is derived from an EMBL/GenBank/DDBJ whole genome shotgun (WGS) entry which is preliminary data.</text>
</comment>
<evidence type="ECO:0000259" key="2">
    <source>
        <dbReference type="Pfam" id="PF06605"/>
    </source>
</evidence>
<dbReference type="RefSeq" id="WP_052834699.1">
    <property type="nucleotide sequence ID" value="NZ_CEKE01000021.1"/>
</dbReference>
<feature type="coiled-coil region" evidence="1">
    <location>
        <begin position="370"/>
        <end position="412"/>
    </location>
</feature>
<dbReference type="Pfam" id="PF07902">
    <property type="entry name" value="Gp58"/>
    <property type="match status" value="1"/>
</dbReference>
<keyword evidence="1" id="KW-0175">Coiled coil</keyword>
<dbReference type="NCBIfam" id="TIGR01665">
    <property type="entry name" value="put_anti_recept"/>
    <property type="match status" value="1"/>
</dbReference>
<evidence type="ECO:0000256" key="1">
    <source>
        <dbReference type="SAM" id="Coils"/>
    </source>
</evidence>
<dbReference type="Proteomes" id="UP000072353">
    <property type="component" value="Unassembled WGS sequence"/>
</dbReference>
<dbReference type="Gene3D" id="1.10.287.1490">
    <property type="match status" value="1"/>
</dbReference>
<evidence type="ECO:0000313" key="5">
    <source>
        <dbReference type="Proteomes" id="UP000072353"/>
    </source>
</evidence>
<gene>
    <name evidence="4" type="ORF">ERS132521_01486</name>
</gene>
<sequence length="1387" mass="154726">MIYLKDGNIPLNLAYDDDIVQEANSTYQLSFKFPLTDGKWSLLKREVFLLADDLHGEQEFFIFEAKKANGYVQVYAKQVATLLNYYSINTISVDRVPGQTVMTALAGSTKRTCPFTFFSDILDRHTFNESNVSVMDALVKEKHSILGQWGGDLVRDKYQVKLLRNGGIENESLFMYKKNLSNYEESENINNLKTRLHLKKIIQGQSEGEEDRVLAVTVDSPLINQYSQIYEADIEVNDQDVTDEVSLTAYGKRYFSSTLCDLVENAINLDVKGKSDVAVKMFDTVSVFHERFDVDLRLKITSYHFAPMSKRLKSIGFGKVSQSFGSTVANMVAGSVDKATGRLSASFERKLQKEIDNANRHFEAEFNKHVEEINDGLEQSKAEAERYADTIKQQIDGQLAESNRQYQQAQQAQDRQIADVLAKVSSTKAIAEQTVTDLMRVRNAFNQSIGQANAKALELERSIGTVRTDVMSQAQTMLAQAQAQTELTSRVAIVETTANGTKETLTELSKMLNKATGDIASVSSRTKTVEDTLSQTRTQYDALTQTVNAQTGQIDNINRKTADLQSGIDGVTERFENLQVGGENLLLNAGFEDAKDRSETFAVGGVVYTNKLMPKWGSLYNSGISNPTTSYHAIYRESFNGKGPVIEFNESNGQRNRKGINAILRAEDFVAGNYMFSADVYATGPGTKIWFGFYYYNKRGSRSFHDGQTTVNITTTNSWHRVAGQIKLSDDIDTTKLMYLYIYAYNFASNSVLYLTKPQLEYGTVATQFRLAQETLRSEIATYKRTAEESSAELSRQIQTADGKAVDAKTYAQQTAEGFKTRIESLETYKDGESTRASQYFAASRDETARQVSALRTAVTDGYVAKAKYEEDARGVTQRFEEAQVGSVNLVINSKINETSNLYGFGIRRVRLEAGKKYWFGARARKNGGTADKKTRVYLYSSDWREERVLEFSNDEFTEKFTQFIPTRTQEYLVRSYWFPNGGDRSGHAEVDWYMVTEGTFKPSTWYPAPEDQQSYADTKIAEYKNTVDGQFTNLQSSINGKVSQANFQRVQTTSQLYERIIGSTEAGIKDKVARIVMADSLFSTEVKDKISGTATQVNQLSNSWAVKNLTSNGQILNQINLLANGTNRIDGRLTHITGQTLIDNGVIKNAMIGNLDAGKINTGTLNAARIAANSITGNHMVFDQAFVNKMTANKALFKQLFAQSAFITSVQAVTMSASKIAGGILSASNGATEFNLQTGQISLKTDGASIQRIADGYPTHFLRFVNDATSYHSTTALGASKTNTSPNDPTFAGMRIFNSKTKNSIVDLNAYSITFQQYPLATKGFYMDVANQELRPIDSAAQSKVSAKDIYIDSRSLATILDNIFDNFKNLNNNGNYTRNFYSTWR</sequence>
<organism evidence="4 5">
    <name type="scientific">Streptococcus suis</name>
    <dbReference type="NCBI Taxonomy" id="1307"/>
    <lineage>
        <taxon>Bacteria</taxon>
        <taxon>Bacillati</taxon>
        <taxon>Bacillota</taxon>
        <taxon>Bacilli</taxon>
        <taxon>Lactobacillales</taxon>
        <taxon>Streptococcaceae</taxon>
        <taxon>Streptococcus</taxon>
    </lineage>
</organism>
<protein>
    <submittedName>
        <fullName evidence="4">PblB</fullName>
    </submittedName>
</protein>
<dbReference type="Gene3D" id="2.60.120.260">
    <property type="entry name" value="Galactose-binding domain-like"/>
    <property type="match status" value="1"/>
</dbReference>
<dbReference type="InterPro" id="IPR007119">
    <property type="entry name" value="Phage_tail_spike_N"/>
</dbReference>
<dbReference type="InterPro" id="IPR012892">
    <property type="entry name" value="Gp58"/>
</dbReference>
<reference evidence="4 5" key="1">
    <citation type="submission" date="2016-02" db="EMBL/GenBank/DDBJ databases">
        <authorList>
            <consortium name="Pathogen Informatics"/>
        </authorList>
    </citation>
    <scope>NUCLEOTIDE SEQUENCE [LARGE SCALE GENOMIC DNA]</scope>
    <source>
        <strain evidence="4 5">SS975</strain>
    </source>
</reference>
<dbReference type="EMBL" id="FILL01000013">
    <property type="protein sequence ID" value="CYX61724.1"/>
    <property type="molecule type" value="Genomic_DNA"/>
</dbReference>
<evidence type="ECO:0000313" key="4">
    <source>
        <dbReference type="EMBL" id="CYX61724.1"/>
    </source>
</evidence>
<dbReference type="InterPro" id="IPR010572">
    <property type="entry name" value="Tail_dom"/>
</dbReference>
<evidence type="ECO:0000259" key="3">
    <source>
        <dbReference type="Pfam" id="PF07902"/>
    </source>
</evidence>
<name>A0AB33UE92_STRSU</name>
<feature type="domain" description="Tail spike" evidence="2">
    <location>
        <begin position="104"/>
        <end position="331"/>
    </location>
</feature>